<dbReference type="Proteomes" id="UP001227268">
    <property type="component" value="Unassembled WGS sequence"/>
</dbReference>
<comment type="caution">
    <text evidence="1">The sequence shown here is derived from an EMBL/GenBank/DDBJ whole genome shotgun (WGS) entry which is preliminary data.</text>
</comment>
<gene>
    <name evidence="1" type="ORF">QFC21_003903</name>
</gene>
<keyword evidence="2" id="KW-1185">Reference proteome</keyword>
<name>A0ACC2VL58_9TREE</name>
<sequence>MALLPAGRVLARTAIPTLTRTYASSSSSAPTPPNKDHHIHSLPDSVFPRGFQVSATHSGVKKKPGVLDLGVLVSTSDKPCAAAACFTRNVFKAAPVVVSTQVLKEGQGRVRGFVVNSGCANAVTGKKGMDDAWAMSRRVTQGLGHGSADTDKTAGTLVMSTGVIGQHLPITKITNAIPTLLSTLSSSSNAWMSLARAFMTTDTFPKLRAREFSLSANGPTVRMAGIDKGAGMIHPNMGPPHATLLGVIATDAAIHPDALQSALTYAVDRSFNSITVDGDMSTNDTILCLANGAAAASSTGNNEEITEHGHPEEYVVFRDELCSFAQELAQLVVRDGEGATKFVTVRVINGSSYDVSRAVACSVATSALVKTALYGQDANWGRILCAVGYTNLPAGTINPSTVSVSFNPPASAGNTIPLRLLTNGEPEPEIDEARASELLKEEDLEIIIDLGVKEGGQEATYWTCDFSHEYVTINGDYRT</sequence>
<protein>
    <submittedName>
        <fullName evidence="1">Uncharacterized protein</fullName>
    </submittedName>
</protein>
<proteinExistence type="predicted"/>
<dbReference type="EMBL" id="JASBWT010000012">
    <property type="protein sequence ID" value="KAJ9099898.1"/>
    <property type="molecule type" value="Genomic_DNA"/>
</dbReference>
<evidence type="ECO:0000313" key="1">
    <source>
        <dbReference type="EMBL" id="KAJ9099898.1"/>
    </source>
</evidence>
<reference evidence="1" key="1">
    <citation type="submission" date="2023-04" db="EMBL/GenBank/DDBJ databases">
        <title>Draft Genome sequencing of Naganishia species isolated from polar environments using Oxford Nanopore Technology.</title>
        <authorList>
            <person name="Leo P."/>
            <person name="Venkateswaran K."/>
        </authorList>
    </citation>
    <scope>NUCLEOTIDE SEQUENCE</scope>
    <source>
        <strain evidence="1">MNA-CCFEE 5423</strain>
    </source>
</reference>
<organism evidence="1 2">
    <name type="scientific">Naganishia friedmannii</name>
    <dbReference type="NCBI Taxonomy" id="89922"/>
    <lineage>
        <taxon>Eukaryota</taxon>
        <taxon>Fungi</taxon>
        <taxon>Dikarya</taxon>
        <taxon>Basidiomycota</taxon>
        <taxon>Agaricomycotina</taxon>
        <taxon>Tremellomycetes</taxon>
        <taxon>Filobasidiales</taxon>
        <taxon>Filobasidiaceae</taxon>
        <taxon>Naganishia</taxon>
    </lineage>
</organism>
<accession>A0ACC2VL58</accession>
<evidence type="ECO:0000313" key="2">
    <source>
        <dbReference type="Proteomes" id="UP001227268"/>
    </source>
</evidence>